<accession>A0A1E4QYF7</accession>
<name>A0A1E4QYF7_9BACI</name>
<organism evidence="1 2">
    <name type="scientific">Lysinibacillus fusiformis</name>
    <dbReference type="NCBI Taxonomy" id="28031"/>
    <lineage>
        <taxon>Bacteria</taxon>
        <taxon>Bacillati</taxon>
        <taxon>Bacillota</taxon>
        <taxon>Bacilli</taxon>
        <taxon>Bacillales</taxon>
        <taxon>Bacillaceae</taxon>
        <taxon>Lysinibacillus</taxon>
    </lineage>
</organism>
<proteinExistence type="predicted"/>
<dbReference type="RefSeq" id="WP_069483464.1">
    <property type="nucleotide sequence ID" value="NZ_KV766183.1"/>
</dbReference>
<dbReference type="EMBL" id="MECQ01000008">
    <property type="protein sequence ID" value="ODV53218.1"/>
    <property type="molecule type" value="Genomic_DNA"/>
</dbReference>
<dbReference type="Proteomes" id="UP000094784">
    <property type="component" value="Unassembled WGS sequence"/>
</dbReference>
<evidence type="ECO:0000313" key="1">
    <source>
        <dbReference type="EMBL" id="ODV53218.1"/>
    </source>
</evidence>
<reference evidence="1 2" key="1">
    <citation type="submission" date="2016-09" db="EMBL/GenBank/DDBJ databases">
        <title>Draft genome sequence of the soil isolate, Lysinibacillus fusiformis M5, a potential hypoxanthine producer.</title>
        <authorList>
            <person name="Gallegos-Monterrosa R."/>
            <person name="Maroti G."/>
            <person name="Balint B."/>
            <person name="Kovacs A.T."/>
        </authorList>
    </citation>
    <scope>NUCLEOTIDE SEQUENCE [LARGE SCALE GENOMIC DNA]</scope>
    <source>
        <strain evidence="1 2">M5</strain>
    </source>
</reference>
<comment type="caution">
    <text evidence="1">The sequence shown here is derived from an EMBL/GenBank/DDBJ whole genome shotgun (WGS) entry which is preliminary data.</text>
</comment>
<protein>
    <submittedName>
        <fullName evidence="1">Uncharacterized protein</fullName>
    </submittedName>
</protein>
<dbReference type="AlphaFoldDB" id="A0A1E4QYF7"/>
<sequence length="319" mass="36417">MAGEHLSNQKKYRIEELVLNGKQERADRIVNSDVYSPIFQNQFYHPEAEPDLEGVNDDLSDILNDLFILEGEFVVLAESYKSLLEESILKIDTSKREAIAAREKIMDMNMICNEDNGFFQVRTLTNDDFIEKDVINNDNVITAWPNGFTTVDCKIIDIVGNGIEGNHYVFTNDEFIADKNFTGNRAAVTDDNITTIYEYQKINADQNEPYVFTDLSFDGTEAYCTITLEANEPITSIKILSPDNELVLREVQVSVDNDEYLTIMDEALKLNKRENIYLKSKYIYESGIIAFPLSTYIKISLSSDGYTGEKIAFLHEHLE</sequence>
<evidence type="ECO:0000313" key="2">
    <source>
        <dbReference type="Proteomes" id="UP000094784"/>
    </source>
</evidence>
<gene>
    <name evidence="1" type="ORF">BG258_23230</name>
</gene>